<dbReference type="EMBL" id="UINC01101154">
    <property type="protein sequence ID" value="SVC61743.1"/>
    <property type="molecule type" value="Genomic_DNA"/>
</dbReference>
<proteinExistence type="predicted"/>
<keyword evidence="1" id="KW-1133">Transmembrane helix</keyword>
<accession>A0A382NKK8</accession>
<evidence type="ECO:0000256" key="1">
    <source>
        <dbReference type="SAM" id="Phobius"/>
    </source>
</evidence>
<name>A0A382NKK8_9ZZZZ</name>
<feature type="transmembrane region" description="Helical" evidence="1">
    <location>
        <begin position="92"/>
        <end position="116"/>
    </location>
</feature>
<feature type="transmembrane region" description="Helical" evidence="1">
    <location>
        <begin position="12"/>
        <end position="33"/>
    </location>
</feature>
<keyword evidence="1" id="KW-0472">Membrane</keyword>
<protein>
    <submittedName>
        <fullName evidence="2">Uncharacterized protein</fullName>
    </submittedName>
</protein>
<reference evidence="2" key="1">
    <citation type="submission" date="2018-05" db="EMBL/GenBank/DDBJ databases">
        <authorList>
            <person name="Lanie J.A."/>
            <person name="Ng W.-L."/>
            <person name="Kazmierczak K.M."/>
            <person name="Andrzejewski T.M."/>
            <person name="Davidsen T.M."/>
            <person name="Wayne K.J."/>
            <person name="Tettelin H."/>
            <person name="Glass J.I."/>
            <person name="Rusch D."/>
            <person name="Podicherti R."/>
            <person name="Tsui H.-C.T."/>
            <person name="Winkler M.E."/>
        </authorList>
    </citation>
    <scope>NUCLEOTIDE SEQUENCE</scope>
</reference>
<evidence type="ECO:0000313" key="2">
    <source>
        <dbReference type="EMBL" id="SVC61743.1"/>
    </source>
</evidence>
<dbReference type="AlphaFoldDB" id="A0A382NKK8"/>
<sequence length="122" mass="14344">MTENQNKSINIFIVFLGVTAIVFVFNHLIYVLFFGSNLFPSINPINLIATSNPLALPLTFIHRFLGILPYWFQILNWWIIYELLWYESPLPTFAIIPMFILWIIGPVLNFIIAFIIKKVIWK</sequence>
<gene>
    <name evidence="2" type="ORF">METZ01_LOCUS314597</name>
</gene>
<keyword evidence="1" id="KW-0812">Transmembrane</keyword>
<organism evidence="2">
    <name type="scientific">marine metagenome</name>
    <dbReference type="NCBI Taxonomy" id="408172"/>
    <lineage>
        <taxon>unclassified sequences</taxon>
        <taxon>metagenomes</taxon>
        <taxon>ecological metagenomes</taxon>
    </lineage>
</organism>